<dbReference type="AlphaFoldDB" id="A0A0M9VIZ3"/>
<dbReference type="Proteomes" id="UP000037755">
    <property type="component" value="Unassembled WGS sequence"/>
</dbReference>
<protein>
    <submittedName>
        <fullName evidence="1">Uncharacterized protein</fullName>
    </submittedName>
</protein>
<dbReference type="RefSeq" id="WP_054408829.1">
    <property type="nucleotide sequence ID" value="NZ_FOYA01000018.1"/>
</dbReference>
<comment type="caution">
    <text evidence="1">The sequence shown here is derived from an EMBL/GenBank/DDBJ whole genome shotgun (WGS) entry which is preliminary data.</text>
</comment>
<proteinExistence type="predicted"/>
<keyword evidence="2" id="KW-1185">Reference proteome</keyword>
<organism evidence="1 2">
    <name type="scientific">Flavobacterium akiainvivens</name>
    <dbReference type="NCBI Taxonomy" id="1202724"/>
    <lineage>
        <taxon>Bacteria</taxon>
        <taxon>Pseudomonadati</taxon>
        <taxon>Bacteroidota</taxon>
        <taxon>Flavobacteriia</taxon>
        <taxon>Flavobacteriales</taxon>
        <taxon>Flavobacteriaceae</taxon>
        <taxon>Flavobacterium</taxon>
    </lineage>
</organism>
<dbReference type="OrthoDB" id="1376827at2"/>
<name>A0A0M9VIZ3_9FLAO</name>
<evidence type="ECO:0000313" key="2">
    <source>
        <dbReference type="Proteomes" id="UP000037755"/>
    </source>
</evidence>
<dbReference type="STRING" id="1202724.AM493_14900"/>
<reference evidence="1 2" key="1">
    <citation type="submission" date="2015-08" db="EMBL/GenBank/DDBJ databases">
        <title>Whole genome sequence of Flavobacterium akiainvivens IK-1T, from decaying Wikstroemia oahuensis, an endemic Hawaiian shrub.</title>
        <authorList>
            <person name="Wan X."/>
            <person name="Hou S."/>
            <person name="Saito J."/>
            <person name="Donachie S."/>
        </authorList>
    </citation>
    <scope>NUCLEOTIDE SEQUENCE [LARGE SCALE GENOMIC DNA]</scope>
    <source>
        <strain evidence="1 2">IK-1</strain>
    </source>
</reference>
<gene>
    <name evidence="1" type="ORF">AM493_14900</name>
</gene>
<dbReference type="EMBL" id="LIYD01000005">
    <property type="protein sequence ID" value="KOS07186.1"/>
    <property type="molecule type" value="Genomic_DNA"/>
</dbReference>
<sequence length="152" mass="17819">MASAFWTLEDGRCYSRKWSWMAHMLLLITDELQHIRGAKAFYEYLEPFVFRDEEGDEINGYGGFIRGEESIMFNFDLRSFAPQNRDFFWMAAQRALKRLIIAKDADNEGSIFILTILLDMHKRILKKEDPMLLNHLTVIEPEPEEKLGPGWG</sequence>
<dbReference type="PATRIC" id="fig|1202724.3.peg.3096"/>
<accession>A0A0M9VIZ3</accession>
<evidence type="ECO:0000313" key="1">
    <source>
        <dbReference type="EMBL" id="KOS07186.1"/>
    </source>
</evidence>